<protein>
    <submittedName>
        <fullName evidence="1">RCG25412</fullName>
    </submittedName>
</protein>
<organism evidence="1 2">
    <name type="scientific">Rattus norvegicus</name>
    <name type="common">Rat</name>
    <dbReference type="NCBI Taxonomy" id="10116"/>
    <lineage>
        <taxon>Eukaryota</taxon>
        <taxon>Metazoa</taxon>
        <taxon>Chordata</taxon>
        <taxon>Craniata</taxon>
        <taxon>Vertebrata</taxon>
        <taxon>Euteleostomi</taxon>
        <taxon>Mammalia</taxon>
        <taxon>Eutheria</taxon>
        <taxon>Euarchontoglires</taxon>
        <taxon>Glires</taxon>
        <taxon>Rodentia</taxon>
        <taxon>Myomorpha</taxon>
        <taxon>Muroidea</taxon>
        <taxon>Muridae</taxon>
        <taxon>Murinae</taxon>
        <taxon>Rattus</taxon>
    </lineage>
</organism>
<name>A6I3R4_RAT</name>
<gene>
    <name evidence="1" type="ORF">rCG_25412</name>
</gene>
<evidence type="ECO:0000313" key="2">
    <source>
        <dbReference type="Proteomes" id="UP000234681"/>
    </source>
</evidence>
<dbReference type="EMBL" id="CH473954">
    <property type="protein sequence ID" value="EDL76963.1"/>
    <property type="molecule type" value="Genomic_DNA"/>
</dbReference>
<dbReference type="Proteomes" id="UP000234681">
    <property type="component" value="Chromosome 8"/>
</dbReference>
<accession>A6I3R4</accession>
<evidence type="ECO:0000313" key="1">
    <source>
        <dbReference type="EMBL" id="EDL76963.1"/>
    </source>
</evidence>
<reference evidence="1 2" key="1">
    <citation type="submission" date="2005-09" db="EMBL/GenBank/DDBJ databases">
        <authorList>
            <person name="Mural R.J."/>
            <person name="Li P.W."/>
            <person name="Adams M.D."/>
            <person name="Amanatides P.G."/>
            <person name="Baden-Tillson H."/>
            <person name="Barnstead M."/>
            <person name="Chin S.H."/>
            <person name="Dew I."/>
            <person name="Evans C.A."/>
            <person name="Ferriera S."/>
            <person name="Flanigan M."/>
            <person name="Fosler C."/>
            <person name="Glodek A."/>
            <person name="Gu Z."/>
            <person name="Holt R.A."/>
            <person name="Jennings D."/>
            <person name="Kraft C.L."/>
            <person name="Lu F."/>
            <person name="Nguyen T."/>
            <person name="Nusskern D.R."/>
            <person name="Pfannkoch C.M."/>
            <person name="Sitter C."/>
            <person name="Sutton G.G."/>
            <person name="Venter J.C."/>
            <person name="Wang Z."/>
            <person name="Woodage T."/>
            <person name="Zheng X.H."/>
            <person name="Zhong F."/>
        </authorList>
    </citation>
    <scope>NUCLEOTIDE SEQUENCE [LARGE SCALE GENOMIC DNA]</scope>
    <source>
        <strain>BN</strain>
        <strain evidence="2">Sprague-Dawley</strain>
    </source>
</reference>
<proteinExistence type="predicted"/>
<sequence>MIMSVLSSCHSWYTATTKRYNHCRGAKNVYLLCMQVHVQHTCRIHTSVCAHGAQRLTWVSYSTVVNLVR</sequence>
<dbReference type="AlphaFoldDB" id="A6I3R4"/>